<feature type="coiled-coil region" evidence="1">
    <location>
        <begin position="12"/>
        <end position="39"/>
    </location>
</feature>
<protein>
    <submittedName>
        <fullName evidence="2">Uncharacterized protein</fullName>
    </submittedName>
</protein>
<dbReference type="AlphaFoldDB" id="A0A0R1ZZY4"/>
<accession>A0A0R1ZZY4</accession>
<comment type="caution">
    <text evidence="2">The sequence shown here is derived from an EMBL/GenBank/DDBJ whole genome shotgun (WGS) entry which is preliminary data.</text>
</comment>
<dbReference type="PATRIC" id="fig|1423813.3.peg.490"/>
<evidence type="ECO:0000256" key="1">
    <source>
        <dbReference type="SAM" id="Coils"/>
    </source>
</evidence>
<keyword evidence="1" id="KW-0175">Coiled coil</keyword>
<evidence type="ECO:0000313" key="2">
    <source>
        <dbReference type="EMBL" id="KRM60392.1"/>
    </source>
</evidence>
<dbReference type="RefSeq" id="WP_057780411.1">
    <property type="nucleotide sequence ID" value="NZ_AYYY01000063.1"/>
</dbReference>
<gene>
    <name evidence="2" type="ORF">FC26_GL000480</name>
</gene>
<keyword evidence="3" id="KW-1185">Reference proteome</keyword>
<evidence type="ECO:0000313" key="3">
    <source>
        <dbReference type="Proteomes" id="UP000051733"/>
    </source>
</evidence>
<name>A0A0R1ZZY4_9LACO</name>
<dbReference type="EMBL" id="AYYY01000063">
    <property type="protein sequence ID" value="KRM60392.1"/>
    <property type="molecule type" value="Genomic_DNA"/>
</dbReference>
<organism evidence="2 3">
    <name type="scientific">Paucilactobacillus vaccinostercus DSM 20634</name>
    <dbReference type="NCBI Taxonomy" id="1423813"/>
    <lineage>
        <taxon>Bacteria</taxon>
        <taxon>Bacillati</taxon>
        <taxon>Bacillota</taxon>
        <taxon>Bacilli</taxon>
        <taxon>Lactobacillales</taxon>
        <taxon>Lactobacillaceae</taxon>
        <taxon>Paucilactobacillus</taxon>
    </lineage>
</organism>
<dbReference type="OrthoDB" id="2293638at2"/>
<proteinExistence type="predicted"/>
<reference evidence="2 3" key="1">
    <citation type="journal article" date="2015" name="Genome Announc.">
        <title>Expanding the biotechnology potential of lactobacilli through comparative genomics of 213 strains and associated genera.</title>
        <authorList>
            <person name="Sun Z."/>
            <person name="Harris H.M."/>
            <person name="McCann A."/>
            <person name="Guo C."/>
            <person name="Argimon S."/>
            <person name="Zhang W."/>
            <person name="Yang X."/>
            <person name="Jeffery I.B."/>
            <person name="Cooney J.C."/>
            <person name="Kagawa T.F."/>
            <person name="Liu W."/>
            <person name="Song Y."/>
            <person name="Salvetti E."/>
            <person name="Wrobel A."/>
            <person name="Rasinkangas P."/>
            <person name="Parkhill J."/>
            <person name="Rea M.C."/>
            <person name="O'Sullivan O."/>
            <person name="Ritari J."/>
            <person name="Douillard F.P."/>
            <person name="Paul Ross R."/>
            <person name="Yang R."/>
            <person name="Briner A.E."/>
            <person name="Felis G.E."/>
            <person name="de Vos W.M."/>
            <person name="Barrangou R."/>
            <person name="Klaenhammer T.R."/>
            <person name="Caufield P.W."/>
            <person name="Cui Y."/>
            <person name="Zhang H."/>
            <person name="O'Toole P.W."/>
        </authorList>
    </citation>
    <scope>NUCLEOTIDE SEQUENCE [LARGE SCALE GENOMIC DNA]</scope>
    <source>
        <strain evidence="2 3">DSM 20634</strain>
    </source>
</reference>
<dbReference type="Proteomes" id="UP000051733">
    <property type="component" value="Unassembled WGS sequence"/>
</dbReference>
<sequence>MNLFFGPAGRQFDSEQVQLKRLENEVRSLTTSLEQQAVDQWLEPLANLFVAGMRNGIHAASNDREMRFSANPVVSVKVDDQNMNEVENRLFHQLISFLNQADSVEFMTMDDTISTPIVRRNQVQCWDDLYDLAKSKLTLEDLFEIVLGGWRFGYQNFEYGVHHKQDLKQYQQSQQRADDALTATGFSDYARPESQKFLLHEVRVAVGDYLETLAMA</sequence>